<name>A0AA37KWG1_9BACT</name>
<dbReference type="RefSeq" id="WP_039939531.1">
    <property type="nucleotide sequence ID" value="NZ_AP025581.1"/>
</dbReference>
<accession>A0AA37KWG1</accession>
<sequence>MQKLINLLRYLVNMRVTENEVIPVVDDTHGTERLKSADGRQVVVSYPSLRQTGETSNSYQDQLPAAIFVLEKAMAGQRTDKDELEQYLSMLATVDMILKTLRADTLGYNACPRLAGMTIKVANTVPVYKVFGSWVGWMIEIEF</sequence>
<comment type="caution">
    <text evidence="1">The sequence shown here is derived from an EMBL/GenBank/DDBJ whole genome shotgun (WGS) entry which is preliminary data.</text>
</comment>
<dbReference type="EMBL" id="BQOL01000002">
    <property type="protein sequence ID" value="GKI19531.1"/>
    <property type="molecule type" value="Genomic_DNA"/>
</dbReference>
<protein>
    <submittedName>
        <fullName evidence="1">Uncharacterized protein</fullName>
    </submittedName>
</protein>
<proteinExistence type="predicted"/>
<reference evidence="1" key="1">
    <citation type="submission" date="2022-01" db="EMBL/GenBank/DDBJ databases">
        <title>Novel bile acid biosynthetic pathways are enriched in the microbiome of centenarians.</title>
        <authorList>
            <person name="Sato Y."/>
            <person name="Atarashi K."/>
            <person name="Plichta R.D."/>
            <person name="Arai Y."/>
            <person name="Sasajima S."/>
            <person name="Kearney M.S."/>
            <person name="Suda W."/>
            <person name="Takeshita K."/>
            <person name="Sasaki T."/>
            <person name="Okamoto S."/>
            <person name="Skelly N.A."/>
            <person name="Okamura Y."/>
            <person name="Vlamakis H."/>
            <person name="Li Y."/>
            <person name="Tanoue T."/>
            <person name="Takei H."/>
            <person name="Nittono H."/>
            <person name="Narushima S."/>
            <person name="Irie J."/>
            <person name="Itoh H."/>
            <person name="Moriya K."/>
            <person name="Sugiura Y."/>
            <person name="Suematsu M."/>
            <person name="Moritoki N."/>
            <person name="Shibata S."/>
            <person name="Littman R.D."/>
            <person name="Fischbach A.M."/>
            <person name="Uwamino Y."/>
            <person name="Inoue T."/>
            <person name="Honda A."/>
            <person name="Hattori M."/>
            <person name="Murai T."/>
            <person name="Xavier J.R."/>
            <person name="Hirose N."/>
            <person name="Honda K."/>
        </authorList>
    </citation>
    <scope>NUCLEOTIDE SEQUENCE</scope>
    <source>
        <strain evidence="1">CE91-St16</strain>
    </source>
</reference>
<evidence type="ECO:0000313" key="2">
    <source>
        <dbReference type="Proteomes" id="UP001055105"/>
    </source>
</evidence>
<dbReference type="Proteomes" id="UP001055105">
    <property type="component" value="Unassembled WGS sequence"/>
</dbReference>
<evidence type="ECO:0000313" key="1">
    <source>
        <dbReference type="EMBL" id="GKI19531.1"/>
    </source>
</evidence>
<organism evidence="1 2">
    <name type="scientific">Alistipes finegoldii</name>
    <dbReference type="NCBI Taxonomy" id="214856"/>
    <lineage>
        <taxon>Bacteria</taxon>
        <taxon>Pseudomonadati</taxon>
        <taxon>Bacteroidota</taxon>
        <taxon>Bacteroidia</taxon>
        <taxon>Bacteroidales</taxon>
        <taxon>Rikenellaceae</taxon>
        <taxon>Alistipes</taxon>
    </lineage>
</organism>
<dbReference type="AlphaFoldDB" id="A0AA37KWG1"/>
<gene>
    <name evidence="1" type="ORF">CE91St16_24390</name>
</gene>